<sequence length="71" mass="8455">MKYVTNSEHALKKLLKPVFISKAYRKTILENERLKKLEAKRLLKLDEKKKESCLIIAKIIQKESQRLINIF</sequence>
<gene>
    <name evidence="1" type="ORF">CPELLU_LOCUS11066</name>
</gene>
<dbReference type="AlphaFoldDB" id="A0A9N9ERP9"/>
<proteinExistence type="predicted"/>
<protein>
    <submittedName>
        <fullName evidence="1">20411_t:CDS:1</fullName>
    </submittedName>
</protein>
<dbReference type="EMBL" id="CAJVQA010009526">
    <property type="protein sequence ID" value="CAG8685947.1"/>
    <property type="molecule type" value="Genomic_DNA"/>
</dbReference>
<organism evidence="1 2">
    <name type="scientific">Cetraspora pellucida</name>
    <dbReference type="NCBI Taxonomy" id="1433469"/>
    <lineage>
        <taxon>Eukaryota</taxon>
        <taxon>Fungi</taxon>
        <taxon>Fungi incertae sedis</taxon>
        <taxon>Mucoromycota</taxon>
        <taxon>Glomeromycotina</taxon>
        <taxon>Glomeromycetes</taxon>
        <taxon>Diversisporales</taxon>
        <taxon>Gigasporaceae</taxon>
        <taxon>Cetraspora</taxon>
    </lineage>
</organism>
<evidence type="ECO:0000313" key="1">
    <source>
        <dbReference type="EMBL" id="CAG8685947.1"/>
    </source>
</evidence>
<name>A0A9N9ERP9_9GLOM</name>
<comment type="caution">
    <text evidence="1">The sequence shown here is derived from an EMBL/GenBank/DDBJ whole genome shotgun (WGS) entry which is preliminary data.</text>
</comment>
<evidence type="ECO:0000313" key="2">
    <source>
        <dbReference type="Proteomes" id="UP000789759"/>
    </source>
</evidence>
<reference evidence="1" key="1">
    <citation type="submission" date="2021-06" db="EMBL/GenBank/DDBJ databases">
        <authorList>
            <person name="Kallberg Y."/>
            <person name="Tangrot J."/>
            <person name="Rosling A."/>
        </authorList>
    </citation>
    <scope>NUCLEOTIDE SEQUENCE</scope>
    <source>
        <strain evidence="1">FL966</strain>
    </source>
</reference>
<accession>A0A9N9ERP9</accession>
<dbReference type="Proteomes" id="UP000789759">
    <property type="component" value="Unassembled WGS sequence"/>
</dbReference>
<keyword evidence="2" id="KW-1185">Reference proteome</keyword>